<gene>
    <name evidence="2" type="ORF">Taqua_00818</name>
</gene>
<dbReference type="GO" id="GO:0033194">
    <property type="term" value="P:response to hydroperoxide"/>
    <property type="evidence" value="ECO:0007669"/>
    <property type="project" value="TreeGrafter"/>
</dbReference>
<keyword evidence="3" id="KW-1185">Reference proteome</keyword>
<proteinExistence type="inferred from homology"/>
<dbReference type="OrthoDB" id="9777133at2"/>
<evidence type="ECO:0000256" key="1">
    <source>
        <dbReference type="HAMAP-Rule" id="MF_00652"/>
    </source>
</evidence>
<comment type="caution">
    <text evidence="2">The sequence shown here is derived from an EMBL/GenBank/DDBJ whole genome shotgun (WGS) entry which is preliminary data.</text>
</comment>
<dbReference type="PANTHER" id="PTHR30283:SF4">
    <property type="entry name" value="PEROXIDE STRESS RESISTANCE PROTEIN YAAA"/>
    <property type="match status" value="1"/>
</dbReference>
<protein>
    <recommendedName>
        <fullName evidence="1">UPF0246 protein Taqua_00818</fullName>
    </recommendedName>
</protein>
<comment type="similarity">
    <text evidence="1">Belongs to the UPF0246 family.</text>
</comment>
<dbReference type="Pfam" id="PF03883">
    <property type="entry name" value="H2O2_YaaD"/>
    <property type="match status" value="1"/>
</dbReference>
<dbReference type="Proteomes" id="UP000318554">
    <property type="component" value="Unassembled WGS sequence"/>
</dbReference>
<dbReference type="EMBL" id="VJNA01000008">
    <property type="protein sequence ID" value="TSE25973.1"/>
    <property type="molecule type" value="Genomic_DNA"/>
</dbReference>
<name>A0A554WQY5_9BURK</name>
<dbReference type="PANTHER" id="PTHR30283">
    <property type="entry name" value="PEROXIDE STRESS RESPONSE PROTEIN YAAA"/>
    <property type="match status" value="1"/>
</dbReference>
<dbReference type="RefSeq" id="WP_144325004.1">
    <property type="nucleotide sequence ID" value="NZ_VJNA01000008.1"/>
</dbReference>
<dbReference type="HAMAP" id="MF_00652">
    <property type="entry name" value="UPF0246"/>
    <property type="match status" value="1"/>
</dbReference>
<dbReference type="NCBIfam" id="NF002542">
    <property type="entry name" value="PRK02101.1-3"/>
    <property type="match status" value="1"/>
</dbReference>
<dbReference type="AlphaFoldDB" id="A0A554WQY5"/>
<reference evidence="2 3" key="1">
    <citation type="submission" date="2019-07" db="EMBL/GenBank/DDBJ databases">
        <title>Tepidimonas aquatica CLN-1 draft genome.</title>
        <authorList>
            <person name="Da Costa M.S."/>
            <person name="Froufe H.J.C."/>
            <person name="Egas C."/>
            <person name="Albuquerque L."/>
        </authorList>
    </citation>
    <scope>NUCLEOTIDE SEQUENCE [LARGE SCALE GENOMIC DNA]</scope>
    <source>
        <strain evidence="2 3">CLN-1</strain>
    </source>
</reference>
<accession>A0A554WQY5</accession>
<evidence type="ECO:0000313" key="2">
    <source>
        <dbReference type="EMBL" id="TSE25973.1"/>
    </source>
</evidence>
<dbReference type="InterPro" id="IPR005583">
    <property type="entry name" value="YaaA"/>
</dbReference>
<dbReference type="GO" id="GO:0005829">
    <property type="term" value="C:cytosol"/>
    <property type="evidence" value="ECO:0007669"/>
    <property type="project" value="TreeGrafter"/>
</dbReference>
<evidence type="ECO:0000313" key="3">
    <source>
        <dbReference type="Proteomes" id="UP000318554"/>
    </source>
</evidence>
<sequence length="257" mass="29236">MLLILSPAKALDYDTPPTTARATQPLFVEQAAELIGILRTKSPQEVAALMDLSDALAQLNVARYQVWEPTFGPHNSKQAVLAFNGDVYEGLDARTLSEEDLDWLQQHVCILSGLYGVLRPLDWMQPYRLEMGTRLVTPRGRNLYQFWGTRIAEYLSQRAAEDDGIVVNLASEEYFKAVDPKALRARVVSCVFEERRGSGYKVISFLAKRARGLMTRWAALHRVRQVEELRGFDAEGYRWTADASTPERLVFRRDERA</sequence>
<organism evidence="2 3">
    <name type="scientific">Tepidimonas aquatica</name>
    <dbReference type="NCBI Taxonomy" id="247482"/>
    <lineage>
        <taxon>Bacteria</taxon>
        <taxon>Pseudomonadati</taxon>
        <taxon>Pseudomonadota</taxon>
        <taxon>Betaproteobacteria</taxon>
        <taxon>Burkholderiales</taxon>
        <taxon>Tepidimonas</taxon>
    </lineage>
</organism>